<name>A0A6J4MTD5_9CHLR</name>
<dbReference type="EMBL" id="CADCTR010002692">
    <property type="protein sequence ID" value="CAA9366281.1"/>
    <property type="molecule type" value="Genomic_DNA"/>
</dbReference>
<feature type="non-terminal residue" evidence="1">
    <location>
        <position position="1"/>
    </location>
</feature>
<accession>A0A6J4MTD5</accession>
<protein>
    <submittedName>
        <fullName evidence="1">Uncharacterized protein</fullName>
    </submittedName>
</protein>
<gene>
    <name evidence="1" type="ORF">AVDCRST_MAG93-8004</name>
</gene>
<sequence>SHPGCCARLLPYAGSSRSTHRTCITSPLGPASRRASSRRWATFSGSSSSSTHTIRRGPSARRSAAVSSWAMRRVMLRIVAHIDHVRAMGRDPPPWCRVNVYSVYPIAHCRGTPCKYLQVDCGSIVGRLCLFVEAVGWQTRPRSLDSVCMNRLSILGTRTTNTRTNANNP</sequence>
<evidence type="ECO:0000313" key="1">
    <source>
        <dbReference type="EMBL" id="CAA9366281.1"/>
    </source>
</evidence>
<organism evidence="1">
    <name type="scientific">uncultured Chloroflexia bacterium</name>
    <dbReference type="NCBI Taxonomy" id="1672391"/>
    <lineage>
        <taxon>Bacteria</taxon>
        <taxon>Bacillati</taxon>
        <taxon>Chloroflexota</taxon>
        <taxon>Chloroflexia</taxon>
        <taxon>environmental samples</taxon>
    </lineage>
</organism>
<reference evidence="1" key="1">
    <citation type="submission" date="2020-02" db="EMBL/GenBank/DDBJ databases">
        <authorList>
            <person name="Meier V. D."/>
        </authorList>
    </citation>
    <scope>NUCLEOTIDE SEQUENCE</scope>
    <source>
        <strain evidence="1">AVDCRST_MAG93</strain>
    </source>
</reference>
<dbReference type="AlphaFoldDB" id="A0A6J4MTD5"/>
<proteinExistence type="predicted"/>